<accession>A0A1J5Q023</accession>
<sequence>MIVDEQLRAAGACRGGGARDLLAPRRRLDVFEAQLHGARAPFEQAQHGVGVGSQHVQPRLLLQRRERRRRRPRRIRAGRGQRRQAGAVDGRRRFGERARAAAPGAGDRRARARLRVDQRVEHAATVGQRRRDAGRVQTAGAVGATAIGQPRDRGRVQRIARDQPVDAGVAVGMAPLEQHRARAPPKQPARAQRVDPVGWRPRGAAPFRHAEQCRGFVAIGRDHAAQARQAVELGRRGALEQRLAAGSGGEHRIPDHRQRRLRLQPRFEFVEHRAQHVAAAEHAQLDRRDRNFGAHAAQRVAHQLRVAALHALHAGGTLHGQRGAHAGATPAASRPRGEVGGEAGATGRVVAGNAQQQRAFGAAARRAHGAGALRSSCQNGTPTVGVDACAKSRSAIAPAR</sequence>
<dbReference type="AlphaFoldDB" id="A0A1J5Q023"/>
<name>A0A1J5Q023_9ZZZZ</name>
<feature type="compositionally biased region" description="Basic and acidic residues" evidence="1">
    <location>
        <begin position="89"/>
        <end position="99"/>
    </location>
</feature>
<protein>
    <submittedName>
        <fullName evidence="2">Uncharacterized protein</fullName>
    </submittedName>
</protein>
<organism evidence="2">
    <name type="scientific">mine drainage metagenome</name>
    <dbReference type="NCBI Taxonomy" id="410659"/>
    <lineage>
        <taxon>unclassified sequences</taxon>
        <taxon>metagenomes</taxon>
        <taxon>ecological metagenomes</taxon>
    </lineage>
</organism>
<evidence type="ECO:0000313" key="2">
    <source>
        <dbReference type="EMBL" id="OIQ69221.1"/>
    </source>
</evidence>
<gene>
    <name evidence="2" type="ORF">GALL_491790</name>
</gene>
<feature type="region of interest" description="Disordered" evidence="1">
    <location>
        <begin position="65"/>
        <end position="110"/>
    </location>
</feature>
<evidence type="ECO:0000256" key="1">
    <source>
        <dbReference type="SAM" id="MobiDB-lite"/>
    </source>
</evidence>
<dbReference type="EMBL" id="MLJW01004850">
    <property type="protein sequence ID" value="OIQ69221.1"/>
    <property type="molecule type" value="Genomic_DNA"/>
</dbReference>
<reference evidence="2" key="1">
    <citation type="submission" date="2016-10" db="EMBL/GenBank/DDBJ databases">
        <title>Sequence of Gallionella enrichment culture.</title>
        <authorList>
            <person name="Poehlein A."/>
            <person name="Muehling M."/>
            <person name="Daniel R."/>
        </authorList>
    </citation>
    <scope>NUCLEOTIDE SEQUENCE</scope>
</reference>
<proteinExistence type="predicted"/>
<feature type="compositionally biased region" description="Basic residues" evidence="1">
    <location>
        <begin position="65"/>
        <end position="82"/>
    </location>
</feature>
<feature type="region of interest" description="Disordered" evidence="1">
    <location>
        <begin position="318"/>
        <end position="344"/>
    </location>
</feature>
<comment type="caution">
    <text evidence="2">The sequence shown here is derived from an EMBL/GenBank/DDBJ whole genome shotgun (WGS) entry which is preliminary data.</text>
</comment>